<evidence type="ECO:0000256" key="4">
    <source>
        <dbReference type="ARBA" id="ARBA00022989"/>
    </source>
</evidence>
<sequence>MRSFILGFVAGATALQTAATLPQNRLMAACIAAALLLIAAANAIRPMAARIAMLVTAGLLTGCAWAAFVAQAALAPSLDARDEGRDVHVVGIVATLPYRFDEGVRFDFHVERSLDAGVRVPPHVVLSWYAGMHGAHQVFGDVQPGQRWQLTVRLQRPHGNANPGGFDYEAWLLEQGVRATGYVRAGDGDRMLDAFVASPGVVVERVRAALRTRIQHALAGRTYAGVIVALVIGDQRGIDQADWQVFNRTGIGHLISISGLHITMIAGLAAWSTSALWRRSFFTGAQLPLRLPAQKVAALVAAGVALLYVLLAGFGVPAQRTLYMLSVVTLALWLGRLTAVSHVLCAALGVVVLLDPWAGLWPGFWLSFGAVSVIVFAGHGRIGAPPAGARAALLVAGRTQWAVTAGLVPLTLLLFGQVSVVSPLANAVAIPLVSFVVTPLALAGSMTPGPPGDWLLLLAHRVVEMLAWLLRHMAGWPGAVWRAPAPQAWVFVLGLGGTLWMLMPRGWPHRWAGAVALLPMLLQVPDRPLAGTFRVTAFDVGQGMALLIETESHRLLYDTGPAYAPGADGGSRVILPYLRMRGIAALDGIVVSHGDTDHTGGALAVLEGVDAAWLASSLPLDHAIVRAARHHVRCAAGQHWEWDGITFDMLHPTQASYDEPQLKTNARSCTLRIGNGHRTLLLAGDIEAPQEAALLARARDRLRADVLLAPHHGSGTSSTPDFLDAVRPDVAIFQVGFRNRYRHPKPAVYARYGALGVQRLRTDDTGAIALTFDASVDTRTYRVEHARYWFGR</sequence>
<dbReference type="Pfam" id="PF03772">
    <property type="entry name" value="Competence"/>
    <property type="match status" value="1"/>
</dbReference>
<dbReference type="SUPFAM" id="SSF56281">
    <property type="entry name" value="Metallo-hydrolase/oxidoreductase"/>
    <property type="match status" value="1"/>
</dbReference>
<keyword evidence="5 6" id="KW-0472">Membrane</keyword>
<keyword evidence="2" id="KW-1003">Cell membrane</keyword>
<dbReference type="InterPro" id="IPR001279">
    <property type="entry name" value="Metallo-B-lactamas"/>
</dbReference>
<dbReference type="Pfam" id="PF13567">
    <property type="entry name" value="DUF4131"/>
    <property type="match status" value="1"/>
</dbReference>
<accession>A0ABX0PKK1</accession>
<dbReference type="Pfam" id="PF00753">
    <property type="entry name" value="Lactamase_B"/>
    <property type="match status" value="1"/>
</dbReference>
<dbReference type="SMART" id="SM00849">
    <property type="entry name" value="Lactamase_B"/>
    <property type="match status" value="1"/>
</dbReference>
<feature type="transmembrane region" description="Helical" evidence="6">
    <location>
        <begin position="297"/>
        <end position="318"/>
    </location>
</feature>
<comment type="subcellular location">
    <subcellularLocation>
        <location evidence="1">Cell membrane</location>
        <topology evidence="1">Multi-pass membrane protein</topology>
    </subcellularLocation>
</comment>
<feature type="transmembrane region" description="Helical" evidence="6">
    <location>
        <begin position="51"/>
        <end position="74"/>
    </location>
</feature>
<dbReference type="Proteomes" id="UP000716322">
    <property type="component" value="Unassembled WGS sequence"/>
</dbReference>
<name>A0ABX0PKK1_9BURK</name>
<dbReference type="Gene3D" id="3.60.15.10">
    <property type="entry name" value="Ribonuclease Z/Hydroxyacylglutathione hydrolase-like"/>
    <property type="match status" value="1"/>
</dbReference>
<feature type="transmembrane region" description="Helical" evidence="6">
    <location>
        <begin position="330"/>
        <end position="354"/>
    </location>
</feature>
<protein>
    <submittedName>
        <fullName evidence="8">DNA internalization-related competence protein ComEC/Rec2</fullName>
    </submittedName>
</protein>
<evidence type="ECO:0000313" key="8">
    <source>
        <dbReference type="EMBL" id="NIA57871.1"/>
    </source>
</evidence>
<dbReference type="RefSeq" id="WP_166865278.1">
    <property type="nucleotide sequence ID" value="NZ_JAAQOM010000029.1"/>
</dbReference>
<keyword evidence="9" id="KW-1185">Reference proteome</keyword>
<feature type="transmembrane region" description="Helical" evidence="6">
    <location>
        <begin position="214"/>
        <end position="233"/>
    </location>
</feature>
<dbReference type="NCBIfam" id="TIGR00360">
    <property type="entry name" value="ComEC_N-term"/>
    <property type="match status" value="1"/>
</dbReference>
<dbReference type="InterPro" id="IPR035681">
    <property type="entry name" value="ComA-like_MBL"/>
</dbReference>
<evidence type="ECO:0000256" key="6">
    <source>
        <dbReference type="SAM" id="Phobius"/>
    </source>
</evidence>
<evidence type="ECO:0000313" key="9">
    <source>
        <dbReference type="Proteomes" id="UP000716322"/>
    </source>
</evidence>
<dbReference type="InterPro" id="IPR004797">
    <property type="entry name" value="Competence_ComEC/Rec2"/>
</dbReference>
<dbReference type="InterPro" id="IPR004477">
    <property type="entry name" value="ComEC_N"/>
</dbReference>
<feature type="transmembrane region" description="Helical" evidence="6">
    <location>
        <begin position="360"/>
        <end position="380"/>
    </location>
</feature>
<dbReference type="CDD" id="cd07731">
    <property type="entry name" value="ComA-like_MBL-fold"/>
    <property type="match status" value="1"/>
</dbReference>
<evidence type="ECO:0000256" key="3">
    <source>
        <dbReference type="ARBA" id="ARBA00022692"/>
    </source>
</evidence>
<dbReference type="EMBL" id="JAAQOM010000029">
    <property type="protein sequence ID" value="NIA57871.1"/>
    <property type="molecule type" value="Genomic_DNA"/>
</dbReference>
<dbReference type="InterPro" id="IPR025405">
    <property type="entry name" value="DUF4131"/>
</dbReference>
<proteinExistence type="predicted"/>
<evidence type="ECO:0000256" key="5">
    <source>
        <dbReference type="ARBA" id="ARBA00023136"/>
    </source>
</evidence>
<comment type="caution">
    <text evidence="8">The sequence shown here is derived from an EMBL/GenBank/DDBJ whole genome shotgun (WGS) entry which is preliminary data.</text>
</comment>
<feature type="transmembrane region" description="Helical" evidence="6">
    <location>
        <begin position="26"/>
        <end position="44"/>
    </location>
</feature>
<feature type="transmembrane region" description="Helical" evidence="6">
    <location>
        <begin position="486"/>
        <end position="503"/>
    </location>
</feature>
<keyword evidence="3 6" id="KW-0812">Transmembrane</keyword>
<feature type="transmembrane region" description="Helical" evidence="6">
    <location>
        <begin position="401"/>
        <end position="418"/>
    </location>
</feature>
<feature type="transmembrane region" description="Helical" evidence="6">
    <location>
        <begin position="254"/>
        <end position="277"/>
    </location>
</feature>
<evidence type="ECO:0000259" key="7">
    <source>
        <dbReference type="SMART" id="SM00849"/>
    </source>
</evidence>
<evidence type="ECO:0000256" key="2">
    <source>
        <dbReference type="ARBA" id="ARBA00022475"/>
    </source>
</evidence>
<feature type="domain" description="Metallo-beta-lactamase" evidence="7">
    <location>
        <begin position="542"/>
        <end position="737"/>
    </location>
</feature>
<dbReference type="PANTHER" id="PTHR30619">
    <property type="entry name" value="DNA INTERNALIZATION/COMPETENCE PROTEIN COMEC/REC2"/>
    <property type="match status" value="1"/>
</dbReference>
<organism evidence="8 9">
    <name type="scientific">Telluria antibiotica</name>
    <dbReference type="NCBI Taxonomy" id="2717319"/>
    <lineage>
        <taxon>Bacteria</taxon>
        <taxon>Pseudomonadati</taxon>
        <taxon>Pseudomonadota</taxon>
        <taxon>Betaproteobacteria</taxon>
        <taxon>Burkholderiales</taxon>
        <taxon>Oxalobacteraceae</taxon>
        <taxon>Telluria group</taxon>
        <taxon>Telluria</taxon>
    </lineage>
</organism>
<keyword evidence="4 6" id="KW-1133">Transmembrane helix</keyword>
<reference evidence="8 9" key="1">
    <citation type="submission" date="2020-03" db="EMBL/GenBank/DDBJ databases">
        <title>Genome sequence of strain Massilia sp. TW-1.</title>
        <authorList>
            <person name="Chaudhary D.K."/>
        </authorList>
    </citation>
    <scope>NUCLEOTIDE SEQUENCE [LARGE SCALE GENOMIC DNA]</scope>
    <source>
        <strain evidence="8 9">TW-1</strain>
    </source>
</reference>
<dbReference type="InterPro" id="IPR036866">
    <property type="entry name" value="RibonucZ/Hydroxyglut_hydro"/>
</dbReference>
<evidence type="ECO:0000256" key="1">
    <source>
        <dbReference type="ARBA" id="ARBA00004651"/>
    </source>
</evidence>
<dbReference type="NCBIfam" id="TIGR00361">
    <property type="entry name" value="ComEC_Rec2"/>
    <property type="match status" value="1"/>
</dbReference>
<gene>
    <name evidence="8" type="ORF">HAV22_30020</name>
</gene>
<dbReference type="PANTHER" id="PTHR30619:SF1">
    <property type="entry name" value="RECOMBINATION PROTEIN 2"/>
    <property type="match status" value="1"/>
</dbReference>
<dbReference type="InterPro" id="IPR052159">
    <property type="entry name" value="Competence_DNA_uptake"/>
</dbReference>